<evidence type="ECO:0000313" key="2">
    <source>
        <dbReference type="Proteomes" id="UP000304941"/>
    </source>
</evidence>
<dbReference type="Pfam" id="PF19925">
    <property type="entry name" value="DUF6388"/>
    <property type="match status" value="1"/>
</dbReference>
<organism evidence="1 2">
    <name type="scientific">Pseudomonas edaphica</name>
    <dbReference type="NCBI Taxonomy" id="2006980"/>
    <lineage>
        <taxon>Bacteria</taxon>
        <taxon>Pseudomonadati</taxon>
        <taxon>Pseudomonadota</taxon>
        <taxon>Gammaproteobacteria</taxon>
        <taxon>Pseudomonadales</taxon>
        <taxon>Pseudomonadaceae</taxon>
        <taxon>Pseudomonas</taxon>
    </lineage>
</organism>
<dbReference type="EMBL" id="VBVZ01000048">
    <property type="protein sequence ID" value="TLG93153.1"/>
    <property type="molecule type" value="Genomic_DNA"/>
</dbReference>
<sequence length="98" mass="10967">MGIRDQIHDNALAVILEANPQLITECEVASEAELCGSTRGQYRYLLLSEALEKQAKRHRMHVWDYQLKLAEDAGIDVSDVRAEDRRATAAALGMDDLI</sequence>
<evidence type="ECO:0000313" key="1">
    <source>
        <dbReference type="EMBL" id="TLG93153.1"/>
    </source>
</evidence>
<comment type="caution">
    <text evidence="1">The sequence shown here is derived from an EMBL/GenBank/DDBJ whole genome shotgun (WGS) entry which is preliminary data.</text>
</comment>
<gene>
    <name evidence="1" type="ORF">FEM54_05300</name>
</gene>
<reference evidence="1 2" key="1">
    <citation type="submission" date="2019-05" db="EMBL/GenBank/DDBJ databases">
        <title>Pseudomonas edaphica sp. nov., isolated from rhizospheric soil of Cistus ladanifer L. in Spain.</title>
        <authorList>
            <person name="Peix A."/>
        </authorList>
    </citation>
    <scope>NUCLEOTIDE SEQUENCE [LARGE SCALE GENOMIC DNA]</scope>
    <source>
        <strain evidence="1 2">RD25</strain>
    </source>
</reference>
<dbReference type="InterPro" id="IPR045662">
    <property type="entry name" value="DUF6388"/>
</dbReference>
<name>A0ABY2U9F2_9PSED</name>
<proteinExistence type="predicted"/>
<accession>A0ABY2U9F2</accession>
<protein>
    <submittedName>
        <fullName evidence="1">Uncharacterized protein</fullName>
    </submittedName>
</protein>
<dbReference type="Proteomes" id="UP000304941">
    <property type="component" value="Unassembled WGS sequence"/>
</dbReference>
<keyword evidence="2" id="KW-1185">Reference proteome</keyword>
<dbReference type="RefSeq" id="WP_138449840.1">
    <property type="nucleotide sequence ID" value="NZ_VBVZ01000048.1"/>
</dbReference>